<name>X1AFQ7_9ZZZZ</name>
<dbReference type="PANTHER" id="PTHR43553">
    <property type="entry name" value="HEAVY METAL TRANSPORTER"/>
    <property type="match status" value="1"/>
</dbReference>
<accession>X1AFQ7</accession>
<protein>
    <recommendedName>
        <fullName evidence="4">ABC transporter domain-containing protein</fullName>
    </recommendedName>
</protein>
<comment type="caution">
    <text evidence="5">The sequence shown here is derived from an EMBL/GenBank/DDBJ whole genome shotgun (WGS) entry which is preliminary data.</text>
</comment>
<feature type="domain" description="ABC transporter" evidence="4">
    <location>
        <begin position="22"/>
        <end position="100"/>
    </location>
</feature>
<evidence type="ECO:0000256" key="2">
    <source>
        <dbReference type="ARBA" id="ARBA00022741"/>
    </source>
</evidence>
<dbReference type="InterPro" id="IPR027417">
    <property type="entry name" value="P-loop_NTPase"/>
</dbReference>
<dbReference type="PANTHER" id="PTHR43553:SF24">
    <property type="entry name" value="ENERGY-COUPLING FACTOR TRANSPORTER ATP-BINDING PROTEIN ECFA1"/>
    <property type="match status" value="1"/>
</dbReference>
<dbReference type="InterPro" id="IPR050095">
    <property type="entry name" value="ECF_ABC_transporter_ATP-bd"/>
</dbReference>
<dbReference type="GO" id="GO:0043190">
    <property type="term" value="C:ATP-binding cassette (ABC) transporter complex"/>
    <property type="evidence" value="ECO:0007669"/>
    <property type="project" value="TreeGrafter"/>
</dbReference>
<reference evidence="5" key="1">
    <citation type="journal article" date="2014" name="Front. Microbiol.">
        <title>High frequency of phylogenetically diverse reductive dehalogenase-homologous genes in deep subseafloor sedimentary metagenomes.</title>
        <authorList>
            <person name="Kawai M."/>
            <person name="Futagami T."/>
            <person name="Toyoda A."/>
            <person name="Takaki Y."/>
            <person name="Nishi S."/>
            <person name="Hori S."/>
            <person name="Arai W."/>
            <person name="Tsubouchi T."/>
            <person name="Morono Y."/>
            <person name="Uchiyama I."/>
            <person name="Ito T."/>
            <person name="Fujiyama A."/>
            <person name="Inagaki F."/>
            <person name="Takami H."/>
        </authorList>
    </citation>
    <scope>NUCLEOTIDE SEQUENCE</scope>
    <source>
        <strain evidence="5">Expedition CK06-06</strain>
    </source>
</reference>
<dbReference type="InterPro" id="IPR003439">
    <property type="entry name" value="ABC_transporter-like_ATP-bd"/>
</dbReference>
<gene>
    <name evidence="5" type="ORF">S01H4_07061</name>
</gene>
<evidence type="ECO:0000259" key="4">
    <source>
        <dbReference type="Pfam" id="PF00005"/>
    </source>
</evidence>
<dbReference type="AlphaFoldDB" id="X1AFQ7"/>
<evidence type="ECO:0000313" key="5">
    <source>
        <dbReference type="EMBL" id="GAG58916.1"/>
    </source>
</evidence>
<dbReference type="CDD" id="cd03225">
    <property type="entry name" value="ABC_cobalt_CbiO_domain1"/>
    <property type="match status" value="1"/>
</dbReference>
<keyword evidence="2" id="KW-0547">Nucleotide-binding</keyword>
<keyword evidence="3" id="KW-0067">ATP-binding</keyword>
<dbReference type="GO" id="GO:0016887">
    <property type="term" value="F:ATP hydrolysis activity"/>
    <property type="evidence" value="ECO:0007669"/>
    <property type="project" value="InterPro"/>
</dbReference>
<sequence length="132" mass="14607">MIKINDLYFTYYPESENPQKALTAVSLSIKEGEFVSIIGQNGSGKTTLAKHLNAILTPTKGSVLIDGINTRNKENLWDVRKKVGMVFQNPENQIICSTVRSDISFGPENLGINRVEIENRVGYARDCSDGSI</sequence>
<dbReference type="SUPFAM" id="SSF52540">
    <property type="entry name" value="P-loop containing nucleoside triphosphate hydrolases"/>
    <property type="match status" value="1"/>
</dbReference>
<dbReference type="Pfam" id="PF00005">
    <property type="entry name" value="ABC_tran"/>
    <property type="match status" value="1"/>
</dbReference>
<proteinExistence type="predicted"/>
<keyword evidence="1" id="KW-0813">Transport</keyword>
<dbReference type="Gene3D" id="3.40.50.300">
    <property type="entry name" value="P-loop containing nucleotide triphosphate hydrolases"/>
    <property type="match status" value="1"/>
</dbReference>
<dbReference type="InterPro" id="IPR015856">
    <property type="entry name" value="ABC_transpr_CbiO/EcfA_su"/>
</dbReference>
<dbReference type="GO" id="GO:0005524">
    <property type="term" value="F:ATP binding"/>
    <property type="evidence" value="ECO:0007669"/>
    <property type="project" value="UniProtKB-KW"/>
</dbReference>
<organism evidence="5">
    <name type="scientific">marine sediment metagenome</name>
    <dbReference type="NCBI Taxonomy" id="412755"/>
    <lineage>
        <taxon>unclassified sequences</taxon>
        <taxon>metagenomes</taxon>
        <taxon>ecological metagenomes</taxon>
    </lineage>
</organism>
<evidence type="ECO:0000256" key="3">
    <source>
        <dbReference type="ARBA" id="ARBA00022840"/>
    </source>
</evidence>
<evidence type="ECO:0000256" key="1">
    <source>
        <dbReference type="ARBA" id="ARBA00022448"/>
    </source>
</evidence>
<dbReference type="GO" id="GO:0042626">
    <property type="term" value="F:ATPase-coupled transmembrane transporter activity"/>
    <property type="evidence" value="ECO:0007669"/>
    <property type="project" value="TreeGrafter"/>
</dbReference>
<dbReference type="EMBL" id="BART01002262">
    <property type="protein sequence ID" value="GAG58916.1"/>
    <property type="molecule type" value="Genomic_DNA"/>
</dbReference>